<protein>
    <submittedName>
        <fullName evidence="2">Uncharacterized protein</fullName>
    </submittedName>
</protein>
<dbReference type="PANTHER" id="PTHR37577">
    <property type="entry name" value="INTEGRAL MEMBRANE PROTEIN"/>
    <property type="match status" value="1"/>
</dbReference>
<dbReference type="AlphaFoldDB" id="A0A3D8RD05"/>
<keyword evidence="1" id="KW-0472">Membrane</keyword>
<organism evidence="2 3">
    <name type="scientific">Coleophoma crateriformis</name>
    <dbReference type="NCBI Taxonomy" id="565419"/>
    <lineage>
        <taxon>Eukaryota</taxon>
        <taxon>Fungi</taxon>
        <taxon>Dikarya</taxon>
        <taxon>Ascomycota</taxon>
        <taxon>Pezizomycotina</taxon>
        <taxon>Leotiomycetes</taxon>
        <taxon>Helotiales</taxon>
        <taxon>Dermateaceae</taxon>
        <taxon>Coleophoma</taxon>
    </lineage>
</organism>
<feature type="transmembrane region" description="Helical" evidence="1">
    <location>
        <begin position="175"/>
        <end position="201"/>
    </location>
</feature>
<dbReference type="PANTHER" id="PTHR37577:SF1">
    <property type="entry name" value="INTEGRAL MEMBRANE PROTEIN"/>
    <property type="match status" value="1"/>
</dbReference>
<accession>A0A3D8RD05</accession>
<proteinExistence type="predicted"/>
<evidence type="ECO:0000313" key="2">
    <source>
        <dbReference type="EMBL" id="RDW71754.1"/>
    </source>
</evidence>
<keyword evidence="3" id="KW-1185">Reference proteome</keyword>
<feature type="transmembrane region" description="Helical" evidence="1">
    <location>
        <begin position="213"/>
        <end position="234"/>
    </location>
</feature>
<evidence type="ECO:0000313" key="3">
    <source>
        <dbReference type="Proteomes" id="UP000256328"/>
    </source>
</evidence>
<reference evidence="2 3" key="1">
    <citation type="journal article" date="2018" name="IMA Fungus">
        <title>IMA Genome-F 9: Draft genome sequence of Annulohypoxylon stygium, Aspergillus mulundensis, Berkeleyomyces basicola (syn. Thielaviopsis basicola), Ceratocystis smalleyi, two Cercospora beticola strains, Coleophoma cylindrospora, Fusarium fracticaudum, Phialophora cf. hyalina, and Morchella septimelata.</title>
        <authorList>
            <person name="Wingfield B.D."/>
            <person name="Bills G.F."/>
            <person name="Dong Y."/>
            <person name="Huang W."/>
            <person name="Nel W.J."/>
            <person name="Swalarsk-Parry B.S."/>
            <person name="Vaghefi N."/>
            <person name="Wilken P.M."/>
            <person name="An Z."/>
            <person name="de Beer Z.W."/>
            <person name="De Vos L."/>
            <person name="Chen L."/>
            <person name="Duong T.A."/>
            <person name="Gao Y."/>
            <person name="Hammerbacher A."/>
            <person name="Kikkert J.R."/>
            <person name="Li Y."/>
            <person name="Li H."/>
            <person name="Li K."/>
            <person name="Li Q."/>
            <person name="Liu X."/>
            <person name="Ma X."/>
            <person name="Naidoo K."/>
            <person name="Pethybridge S.J."/>
            <person name="Sun J."/>
            <person name="Steenkamp E.T."/>
            <person name="van der Nest M.A."/>
            <person name="van Wyk S."/>
            <person name="Wingfield M.J."/>
            <person name="Xiong C."/>
            <person name="Yue Q."/>
            <person name="Zhang X."/>
        </authorList>
    </citation>
    <scope>NUCLEOTIDE SEQUENCE [LARGE SCALE GENOMIC DNA]</scope>
    <source>
        <strain evidence="2 3">BP5796</strain>
    </source>
</reference>
<sequence length="318" mass="34951">MFDTNTNCTNAPSQIASDAGVAGAGVLLSFIVTAGLALVLSLWIILQEIRRHSEAKIARKLLLSFSDQQIITGIGLQSIGLAKADSMVPYHFFIIWMLASISTATHSAALLALFNDFKRDWVLRWLRHFLMFVNLVLSLVYAVFILKDVTSELAPTLAIQCVWGSNSQTESRSNMTLSVVGTIAVMVGQCLVFALAVWYLHSGSQKWLQPLRVLSMIILMIIGIGATIRVIFISQAFGTPSVALSDDGEKAWNFGQLLALLLLLLPLISAVEIFRGEMKVPSPVVGDDDQKPLFAQAVNDGFEPNPFWNSQIRMKNIK</sequence>
<dbReference type="EMBL" id="PDLN01000011">
    <property type="protein sequence ID" value="RDW71754.1"/>
    <property type="molecule type" value="Genomic_DNA"/>
</dbReference>
<name>A0A3D8RD05_9HELO</name>
<feature type="transmembrane region" description="Helical" evidence="1">
    <location>
        <begin position="20"/>
        <end position="46"/>
    </location>
</feature>
<gene>
    <name evidence="2" type="ORF">BP5796_07788</name>
</gene>
<keyword evidence="1" id="KW-1133">Transmembrane helix</keyword>
<feature type="transmembrane region" description="Helical" evidence="1">
    <location>
        <begin position="93"/>
        <end position="114"/>
    </location>
</feature>
<dbReference type="InterPro" id="IPR053018">
    <property type="entry name" value="Elsinochrome_Biosynth-Asso"/>
</dbReference>
<dbReference type="OrthoDB" id="5414615at2759"/>
<dbReference type="Proteomes" id="UP000256328">
    <property type="component" value="Unassembled WGS sequence"/>
</dbReference>
<feature type="transmembrane region" description="Helical" evidence="1">
    <location>
        <begin position="126"/>
        <end position="146"/>
    </location>
</feature>
<keyword evidence="1" id="KW-0812">Transmembrane</keyword>
<feature type="transmembrane region" description="Helical" evidence="1">
    <location>
        <begin position="254"/>
        <end position="274"/>
    </location>
</feature>
<evidence type="ECO:0000256" key="1">
    <source>
        <dbReference type="SAM" id="Phobius"/>
    </source>
</evidence>
<comment type="caution">
    <text evidence="2">The sequence shown here is derived from an EMBL/GenBank/DDBJ whole genome shotgun (WGS) entry which is preliminary data.</text>
</comment>